<keyword evidence="4" id="KW-1185">Reference proteome</keyword>
<comment type="caution">
    <text evidence="3">The sequence shown here is derived from an EMBL/GenBank/DDBJ whole genome shotgun (WGS) entry which is preliminary data.</text>
</comment>
<dbReference type="AlphaFoldDB" id="A0A024FUD8"/>
<feature type="chain" id="PRO_5001529277" description="Peptidase A1 domain-containing protein" evidence="1">
    <location>
        <begin position="23"/>
        <end position="433"/>
    </location>
</feature>
<name>A0A024FUD8_9STRA</name>
<organism evidence="3 4">
    <name type="scientific">Albugo candida</name>
    <dbReference type="NCBI Taxonomy" id="65357"/>
    <lineage>
        <taxon>Eukaryota</taxon>
        <taxon>Sar</taxon>
        <taxon>Stramenopiles</taxon>
        <taxon>Oomycota</taxon>
        <taxon>Peronosporomycetes</taxon>
        <taxon>Albuginales</taxon>
        <taxon>Albuginaceae</taxon>
        <taxon>Albugo</taxon>
    </lineage>
</organism>
<dbReference type="Gene3D" id="2.40.70.10">
    <property type="entry name" value="Acid Proteases"/>
    <property type="match status" value="1"/>
</dbReference>
<dbReference type="Pfam" id="PF00026">
    <property type="entry name" value="Asp"/>
    <property type="match status" value="1"/>
</dbReference>
<dbReference type="EMBL" id="CAIX01000191">
    <property type="protein sequence ID" value="CCI10279.1"/>
    <property type="molecule type" value="Genomic_DNA"/>
</dbReference>
<dbReference type="InterPro" id="IPR021109">
    <property type="entry name" value="Peptidase_aspartic_dom_sf"/>
</dbReference>
<reference evidence="3 4" key="1">
    <citation type="submission" date="2012-05" db="EMBL/GenBank/DDBJ databases">
        <title>Recombination and specialization in a pathogen metapopulation.</title>
        <authorList>
            <person name="Gardiner A."/>
            <person name="Kemen E."/>
            <person name="Schultz-Larsen T."/>
            <person name="MacLean D."/>
            <person name="Van Oosterhout C."/>
            <person name="Jones J.D.G."/>
        </authorList>
    </citation>
    <scope>NUCLEOTIDE SEQUENCE [LARGE SCALE GENOMIC DNA]</scope>
    <source>
        <strain evidence="3 4">Ac Nc2</strain>
    </source>
</reference>
<evidence type="ECO:0000256" key="1">
    <source>
        <dbReference type="SAM" id="SignalP"/>
    </source>
</evidence>
<protein>
    <recommendedName>
        <fullName evidence="2">Peptidase A1 domain-containing protein</fullName>
    </recommendedName>
</protein>
<dbReference type="SUPFAM" id="SSF50630">
    <property type="entry name" value="Acid proteases"/>
    <property type="match status" value="1"/>
</dbReference>
<feature type="signal peptide" evidence="1">
    <location>
        <begin position="1"/>
        <end position="22"/>
    </location>
</feature>
<feature type="domain" description="Peptidase A1" evidence="2">
    <location>
        <begin position="337"/>
        <end position="421"/>
    </location>
</feature>
<dbReference type="InParanoid" id="A0A024FUD8"/>
<dbReference type="Proteomes" id="UP000053237">
    <property type="component" value="Unassembled WGS sequence"/>
</dbReference>
<sequence length="433" mass="49175">MEGAILALFFLSILQQFSPCYAREYIKLTVKEERVSYTDHSIHLVRGTESSGLVIGSDDPGRIPTEDVQKRIRAYGSKMKKRFGCGEKREVKFNKNSVKNKRVNLNQQPEEFMKQLSDKSSQKPVYVAEIPSWGFFEQNPCQQPTQANTDTFDTSSSSEHVDSHFSMNLVPPGTYIFEWAEPNEPRLYFLSDTDNDGGQYFPGHTGQGKNFGELKAYVLYYFEGLTSFPRDQGLHSYPPSNSGPQADFPPDFGFQSQVHPGFGLRSDLPSGFGSQSDFMSGPRSDSEPSVSASVLPKFVTATREEQQTLKFNYDVVESTVPALIYNFIKETLESTLVNSKKNVDAFDCSMHEHLDMPVYEFYLGDDEAKAYKFTKNEYILQKPKEATGSSQSMCYLAIKSHERTNTWIMGASFAKAYATEIKRSKERFFFRFI</sequence>
<accession>A0A024FUD8</accession>
<proteinExistence type="predicted"/>
<keyword evidence="1" id="KW-0732">Signal</keyword>
<gene>
    <name evidence="3" type="ORF">BN9_089120</name>
</gene>
<dbReference type="InterPro" id="IPR033121">
    <property type="entry name" value="PEPTIDASE_A1"/>
</dbReference>
<evidence type="ECO:0000259" key="2">
    <source>
        <dbReference type="Pfam" id="PF00026"/>
    </source>
</evidence>
<evidence type="ECO:0000313" key="4">
    <source>
        <dbReference type="Proteomes" id="UP000053237"/>
    </source>
</evidence>
<evidence type="ECO:0000313" key="3">
    <source>
        <dbReference type="EMBL" id="CCI10279.1"/>
    </source>
</evidence>